<keyword evidence="2" id="KW-0285">Flavoprotein</keyword>
<reference evidence="8 9" key="1">
    <citation type="submission" date="2018-10" db="EMBL/GenBank/DDBJ databases">
        <title>Isolation from cow dung.</title>
        <authorList>
            <person name="Ling L."/>
        </authorList>
    </citation>
    <scope>NUCLEOTIDE SEQUENCE [LARGE SCALE GENOMIC DNA]</scope>
    <source>
        <strain evidence="8 9">NEAU-LL90</strain>
    </source>
</reference>
<dbReference type="SUPFAM" id="SSF63380">
    <property type="entry name" value="Riboflavin synthase domain-like"/>
    <property type="match status" value="1"/>
</dbReference>
<gene>
    <name evidence="8" type="ORF">EBN03_23525</name>
</gene>
<dbReference type="InterPro" id="IPR050415">
    <property type="entry name" value="MRET"/>
</dbReference>
<comment type="cofactor">
    <cofactor evidence="1">
        <name>FAD</name>
        <dbReference type="ChEBI" id="CHEBI:57692"/>
    </cofactor>
</comment>
<evidence type="ECO:0000256" key="6">
    <source>
        <dbReference type="ARBA" id="ARBA00023014"/>
    </source>
</evidence>
<dbReference type="InterPro" id="IPR039261">
    <property type="entry name" value="FNR_nucleotide-bd"/>
</dbReference>
<evidence type="ECO:0000256" key="3">
    <source>
        <dbReference type="ARBA" id="ARBA00022714"/>
    </source>
</evidence>
<evidence type="ECO:0000256" key="5">
    <source>
        <dbReference type="ARBA" id="ARBA00023004"/>
    </source>
</evidence>
<dbReference type="CDD" id="cd06185">
    <property type="entry name" value="PDR_like"/>
    <property type="match status" value="1"/>
</dbReference>
<proteinExistence type="predicted"/>
<comment type="caution">
    <text evidence="8">The sequence shown here is derived from an EMBL/GenBank/DDBJ whole genome shotgun (WGS) entry which is preliminary data.</text>
</comment>
<feature type="domain" description="FAD-binding FR-type" evidence="7">
    <location>
        <begin position="22"/>
        <end position="124"/>
    </location>
</feature>
<dbReference type="InterPro" id="IPR017938">
    <property type="entry name" value="Riboflavin_synthase-like_b-brl"/>
</dbReference>
<dbReference type="PANTHER" id="PTHR47354:SF1">
    <property type="entry name" value="CARNITINE MONOOXYGENASE REDUCTASE SUBUNIT"/>
    <property type="match status" value="1"/>
</dbReference>
<evidence type="ECO:0000256" key="2">
    <source>
        <dbReference type="ARBA" id="ARBA00022630"/>
    </source>
</evidence>
<dbReference type="PANTHER" id="PTHR47354">
    <property type="entry name" value="NADH OXIDOREDUCTASE HCR"/>
    <property type="match status" value="1"/>
</dbReference>
<evidence type="ECO:0000256" key="1">
    <source>
        <dbReference type="ARBA" id="ARBA00001974"/>
    </source>
</evidence>
<evidence type="ECO:0000313" key="8">
    <source>
        <dbReference type="EMBL" id="RMI30231.1"/>
    </source>
</evidence>
<dbReference type="Gene3D" id="2.40.30.10">
    <property type="entry name" value="Translation factors"/>
    <property type="match status" value="1"/>
</dbReference>
<keyword evidence="9" id="KW-1185">Reference proteome</keyword>
<keyword evidence="3" id="KW-0001">2Fe-2S</keyword>
<dbReference type="EMBL" id="RFFH01000011">
    <property type="protein sequence ID" value="RMI30231.1"/>
    <property type="molecule type" value="Genomic_DNA"/>
</dbReference>
<dbReference type="OrthoDB" id="502624at2"/>
<keyword evidence="6" id="KW-0411">Iron-sulfur</keyword>
<name>A0A3M2KY90_9NOCA</name>
<dbReference type="GO" id="GO:0046872">
    <property type="term" value="F:metal ion binding"/>
    <property type="evidence" value="ECO:0007669"/>
    <property type="project" value="UniProtKB-KW"/>
</dbReference>
<accession>A0A3M2KY90</accession>
<dbReference type="GO" id="GO:0016491">
    <property type="term" value="F:oxidoreductase activity"/>
    <property type="evidence" value="ECO:0007669"/>
    <property type="project" value="InterPro"/>
</dbReference>
<dbReference type="SUPFAM" id="SSF52343">
    <property type="entry name" value="Ferredoxin reductase-like, C-terminal NADP-linked domain"/>
    <property type="match status" value="1"/>
</dbReference>
<dbReference type="Proteomes" id="UP000279275">
    <property type="component" value="Unassembled WGS sequence"/>
</dbReference>
<sequence length="184" mass="19707">MRVWLRLLRWLAQPGSQTAPGAHRHQVRVVRRTAVAVDGSVVAFEFERPDGSPLPSWQPGAHIDVTLPSGRYRQYSLCGDLADRTRYRIAVRRIEGGGSAELHDEVAEGTMLTVGTPRNAFPLAVGGGAATARPVRFIAGGIGITPILPSVTVAACRPRTGRASCPVWSARMMAGGLSNSRVVM</sequence>
<dbReference type="GO" id="GO:0051537">
    <property type="term" value="F:2 iron, 2 sulfur cluster binding"/>
    <property type="evidence" value="ECO:0007669"/>
    <property type="project" value="UniProtKB-KW"/>
</dbReference>
<keyword evidence="5" id="KW-0408">Iron</keyword>
<dbReference type="InterPro" id="IPR017927">
    <property type="entry name" value="FAD-bd_FR_type"/>
</dbReference>
<organism evidence="8 9">
    <name type="scientific">Nocardia stercoris</name>
    <dbReference type="NCBI Taxonomy" id="2483361"/>
    <lineage>
        <taxon>Bacteria</taxon>
        <taxon>Bacillati</taxon>
        <taxon>Actinomycetota</taxon>
        <taxon>Actinomycetes</taxon>
        <taxon>Mycobacteriales</taxon>
        <taxon>Nocardiaceae</taxon>
        <taxon>Nocardia</taxon>
    </lineage>
</organism>
<protein>
    <recommendedName>
        <fullName evidence="7">FAD-binding FR-type domain-containing protein</fullName>
    </recommendedName>
</protein>
<dbReference type="PRINTS" id="PR00409">
    <property type="entry name" value="PHDIOXRDTASE"/>
</dbReference>
<evidence type="ECO:0000259" key="7">
    <source>
        <dbReference type="PROSITE" id="PS51384"/>
    </source>
</evidence>
<evidence type="ECO:0000313" key="9">
    <source>
        <dbReference type="Proteomes" id="UP000279275"/>
    </source>
</evidence>
<dbReference type="AlphaFoldDB" id="A0A3M2KY90"/>
<keyword evidence="4" id="KW-0479">Metal-binding</keyword>
<dbReference type="PROSITE" id="PS51384">
    <property type="entry name" value="FAD_FR"/>
    <property type="match status" value="1"/>
</dbReference>
<evidence type="ECO:0000256" key="4">
    <source>
        <dbReference type="ARBA" id="ARBA00022723"/>
    </source>
</evidence>